<dbReference type="Proteomes" id="UP000215199">
    <property type="component" value="Unassembled WGS sequence"/>
</dbReference>
<name>A0A229TDZ6_9PSEU</name>
<dbReference type="GO" id="GO:0016020">
    <property type="term" value="C:membrane"/>
    <property type="evidence" value="ECO:0007669"/>
    <property type="project" value="UniProtKB-SubCell"/>
</dbReference>
<keyword evidence="5 6" id="KW-0472">Membrane</keyword>
<feature type="transmembrane region" description="Helical" evidence="6">
    <location>
        <begin position="20"/>
        <end position="41"/>
    </location>
</feature>
<evidence type="ECO:0000313" key="7">
    <source>
        <dbReference type="EMBL" id="OXM69161.1"/>
    </source>
</evidence>
<evidence type="ECO:0000256" key="1">
    <source>
        <dbReference type="ARBA" id="ARBA00004167"/>
    </source>
</evidence>
<dbReference type="Pfam" id="PF07963">
    <property type="entry name" value="N_methyl"/>
    <property type="match status" value="1"/>
</dbReference>
<dbReference type="NCBIfam" id="TIGR02532">
    <property type="entry name" value="IV_pilin_GFxxxE"/>
    <property type="match status" value="1"/>
</dbReference>
<sequence length="112" mass="11518">MLEKLRAARGHEDGFTLIELLIVVVILGVLAAVAVFGVQAFNNEGKAAACETDWKSVETANEASYAKTGAYAASPAALKTAGYLKDEPSTTNGYTISIDAAGVVKAAGACTH</sequence>
<keyword evidence="3 6" id="KW-0812">Transmembrane</keyword>
<keyword evidence="2" id="KW-0488">Methylation</keyword>
<keyword evidence="4 6" id="KW-1133">Transmembrane helix</keyword>
<dbReference type="EMBL" id="NMUL01000008">
    <property type="protein sequence ID" value="OXM69161.1"/>
    <property type="molecule type" value="Genomic_DNA"/>
</dbReference>
<evidence type="ECO:0000256" key="4">
    <source>
        <dbReference type="ARBA" id="ARBA00022989"/>
    </source>
</evidence>
<organism evidence="7 8">
    <name type="scientific">Amycolatopsis vastitatis</name>
    <dbReference type="NCBI Taxonomy" id="1905142"/>
    <lineage>
        <taxon>Bacteria</taxon>
        <taxon>Bacillati</taxon>
        <taxon>Actinomycetota</taxon>
        <taxon>Actinomycetes</taxon>
        <taxon>Pseudonocardiales</taxon>
        <taxon>Pseudonocardiaceae</taxon>
        <taxon>Amycolatopsis</taxon>
    </lineage>
</organism>
<comment type="caution">
    <text evidence="7">The sequence shown here is derived from an EMBL/GenBank/DDBJ whole genome shotgun (WGS) entry which is preliminary data.</text>
</comment>
<dbReference type="InterPro" id="IPR012902">
    <property type="entry name" value="N_methyl_site"/>
</dbReference>
<evidence type="ECO:0000256" key="6">
    <source>
        <dbReference type="SAM" id="Phobius"/>
    </source>
</evidence>
<dbReference type="PANTHER" id="PTHR30093:SF44">
    <property type="entry name" value="TYPE II SECRETION SYSTEM CORE PROTEIN G"/>
    <property type="match status" value="1"/>
</dbReference>
<dbReference type="Gene3D" id="3.30.700.10">
    <property type="entry name" value="Glycoprotein, Type 4 Pilin"/>
    <property type="match status" value="1"/>
</dbReference>
<dbReference type="RefSeq" id="WP_093947316.1">
    <property type="nucleotide sequence ID" value="NZ_NMUL01000008.1"/>
</dbReference>
<protein>
    <submittedName>
        <fullName evidence="7">Pilus assembly protein PilA</fullName>
    </submittedName>
</protein>
<dbReference type="OrthoDB" id="3826845at2"/>
<evidence type="ECO:0000256" key="3">
    <source>
        <dbReference type="ARBA" id="ARBA00022692"/>
    </source>
</evidence>
<reference evidence="8" key="1">
    <citation type="submission" date="2017-07" db="EMBL/GenBank/DDBJ databases">
        <title>Comparative genome mining reveals phylogenetic distribution patterns of secondary metabolites in Amycolatopsis.</title>
        <authorList>
            <person name="Adamek M."/>
            <person name="Alanjary M."/>
            <person name="Sales-Ortells H."/>
            <person name="Goodfellow M."/>
            <person name="Bull A.T."/>
            <person name="Kalinowski J."/>
            <person name="Ziemert N."/>
        </authorList>
    </citation>
    <scope>NUCLEOTIDE SEQUENCE [LARGE SCALE GENOMIC DNA]</scope>
    <source>
        <strain evidence="8">H5</strain>
    </source>
</reference>
<gene>
    <name evidence="7" type="ORF">CF165_10750</name>
</gene>
<comment type="subcellular location">
    <subcellularLocation>
        <location evidence="1">Membrane</location>
        <topology evidence="1">Single-pass membrane protein</topology>
    </subcellularLocation>
</comment>
<accession>A0A229TDZ6</accession>
<dbReference type="AlphaFoldDB" id="A0A229TDZ6"/>
<keyword evidence="8" id="KW-1185">Reference proteome</keyword>
<dbReference type="InterPro" id="IPR045584">
    <property type="entry name" value="Pilin-like"/>
</dbReference>
<proteinExistence type="predicted"/>
<dbReference type="SUPFAM" id="SSF54523">
    <property type="entry name" value="Pili subunits"/>
    <property type="match status" value="1"/>
</dbReference>
<evidence type="ECO:0000313" key="8">
    <source>
        <dbReference type="Proteomes" id="UP000215199"/>
    </source>
</evidence>
<dbReference type="PANTHER" id="PTHR30093">
    <property type="entry name" value="GENERAL SECRETION PATHWAY PROTEIN G"/>
    <property type="match status" value="1"/>
</dbReference>
<evidence type="ECO:0000256" key="5">
    <source>
        <dbReference type="ARBA" id="ARBA00023136"/>
    </source>
</evidence>
<evidence type="ECO:0000256" key="2">
    <source>
        <dbReference type="ARBA" id="ARBA00022481"/>
    </source>
</evidence>